<dbReference type="Proteomes" id="UP001198571">
    <property type="component" value="Unassembled WGS sequence"/>
</dbReference>
<sequence length="60" mass="6759">MGYSTPKTPFNLAEFLSQKSAPRSYRKPVWGRKPASKPAEEEHANADTDPEKRVKEEPGD</sequence>
<protein>
    <submittedName>
        <fullName evidence="2">Uncharacterized protein</fullName>
    </submittedName>
</protein>
<evidence type="ECO:0000313" key="2">
    <source>
        <dbReference type="EMBL" id="MCB5412148.1"/>
    </source>
</evidence>
<reference evidence="2 3" key="1">
    <citation type="submission" date="2020-07" db="EMBL/GenBank/DDBJ databases">
        <title>Pseudogemmobacter sp. nov., isolated from poultry manure in Taiwan.</title>
        <authorList>
            <person name="Lin S.-Y."/>
            <person name="Tang Y.-S."/>
            <person name="Young C.-C."/>
        </authorList>
    </citation>
    <scope>NUCLEOTIDE SEQUENCE [LARGE SCALE GENOMIC DNA]</scope>
    <source>
        <strain evidence="2 3">CC-YST710</strain>
    </source>
</reference>
<feature type="region of interest" description="Disordered" evidence="1">
    <location>
        <begin position="19"/>
        <end position="60"/>
    </location>
</feature>
<evidence type="ECO:0000256" key="1">
    <source>
        <dbReference type="SAM" id="MobiDB-lite"/>
    </source>
</evidence>
<accession>A0ABS8CS05</accession>
<organism evidence="2 3">
    <name type="scientific">Pseudogemmobacter faecipullorum</name>
    <dbReference type="NCBI Taxonomy" id="2755041"/>
    <lineage>
        <taxon>Bacteria</taxon>
        <taxon>Pseudomonadati</taxon>
        <taxon>Pseudomonadota</taxon>
        <taxon>Alphaproteobacteria</taxon>
        <taxon>Rhodobacterales</taxon>
        <taxon>Paracoccaceae</taxon>
        <taxon>Pseudogemmobacter</taxon>
    </lineage>
</organism>
<proteinExistence type="predicted"/>
<gene>
    <name evidence="2" type="ORF">H0485_19415</name>
</gene>
<dbReference type="RefSeq" id="WP_226937572.1">
    <property type="nucleotide sequence ID" value="NZ_JACDXX010000030.1"/>
</dbReference>
<evidence type="ECO:0000313" key="3">
    <source>
        <dbReference type="Proteomes" id="UP001198571"/>
    </source>
</evidence>
<dbReference type="EMBL" id="JACDXX010000030">
    <property type="protein sequence ID" value="MCB5412148.1"/>
    <property type="molecule type" value="Genomic_DNA"/>
</dbReference>
<keyword evidence="3" id="KW-1185">Reference proteome</keyword>
<name>A0ABS8CS05_9RHOB</name>
<feature type="compositionally biased region" description="Basic and acidic residues" evidence="1">
    <location>
        <begin position="38"/>
        <end position="60"/>
    </location>
</feature>
<comment type="caution">
    <text evidence="2">The sequence shown here is derived from an EMBL/GenBank/DDBJ whole genome shotgun (WGS) entry which is preliminary data.</text>
</comment>